<dbReference type="InterPro" id="IPR035986">
    <property type="entry name" value="PKD_dom_sf"/>
</dbReference>
<dbReference type="FunFam" id="2.60.40.10:FF:000270">
    <property type="entry name" value="Cell surface protein"/>
    <property type="match status" value="1"/>
</dbReference>
<dbReference type="AlphaFoldDB" id="X1GJP4"/>
<dbReference type="InterPro" id="IPR022409">
    <property type="entry name" value="PKD/Chitinase_dom"/>
</dbReference>
<proteinExistence type="predicted"/>
<gene>
    <name evidence="3" type="ORF">S03H2_21027</name>
</gene>
<dbReference type="CDD" id="cd00146">
    <property type="entry name" value="PKD"/>
    <property type="match status" value="2"/>
</dbReference>
<dbReference type="PANTHER" id="PTHR36842">
    <property type="entry name" value="PROTEIN TOLB HOMOLOG"/>
    <property type="match status" value="1"/>
</dbReference>
<dbReference type="PANTHER" id="PTHR36842:SF1">
    <property type="entry name" value="PROTEIN TOLB"/>
    <property type="match status" value="1"/>
</dbReference>
<dbReference type="InterPro" id="IPR000601">
    <property type="entry name" value="PKD_dom"/>
</dbReference>
<dbReference type="InterPro" id="IPR013783">
    <property type="entry name" value="Ig-like_fold"/>
</dbReference>
<keyword evidence="1" id="KW-0472">Membrane</keyword>
<keyword evidence="1" id="KW-1133">Transmembrane helix</keyword>
<organism evidence="3">
    <name type="scientific">marine sediment metagenome</name>
    <dbReference type="NCBI Taxonomy" id="412755"/>
    <lineage>
        <taxon>unclassified sequences</taxon>
        <taxon>metagenomes</taxon>
        <taxon>ecological metagenomes</taxon>
    </lineage>
</organism>
<protein>
    <recommendedName>
        <fullName evidence="2">PKD domain-containing protein</fullName>
    </recommendedName>
</protein>
<feature type="domain" description="PKD" evidence="2">
    <location>
        <begin position="35"/>
        <end position="115"/>
    </location>
</feature>
<feature type="domain" description="PKD" evidence="2">
    <location>
        <begin position="121"/>
        <end position="199"/>
    </location>
</feature>
<dbReference type="EMBL" id="BARU01011151">
    <property type="protein sequence ID" value="GAH41844.1"/>
    <property type="molecule type" value="Genomic_DNA"/>
</dbReference>
<comment type="caution">
    <text evidence="3">The sequence shown here is derived from an EMBL/GenBank/DDBJ whole genome shotgun (WGS) entry which is preliminary data.</text>
</comment>
<dbReference type="PROSITE" id="PS50093">
    <property type="entry name" value="PKD"/>
    <property type="match status" value="2"/>
</dbReference>
<name>X1GJP4_9ZZZZ</name>
<dbReference type="SUPFAM" id="SSF49299">
    <property type="entry name" value="PKD domain"/>
    <property type="match status" value="2"/>
</dbReference>
<sequence>MGAKKIMIIVEVIALILASAFVVSIIAGSEKNSPPRVYSSSNIRTGKVPLEVNFEGSASDRDGDIASYHWNFGDGSTSDLQNPTHIYVKDGTYIVTFTITDDDGESREHAITIYVRENNPPAATASASRTEGDKPLKVEFSGEGVDRDGKITSYYWDFDDGDTSNEQNPIHTYQSSGYYNAELIVTDDNGATDMVVIKI</sequence>
<dbReference type="Pfam" id="PF18911">
    <property type="entry name" value="PKD_4"/>
    <property type="match status" value="2"/>
</dbReference>
<reference evidence="3" key="1">
    <citation type="journal article" date="2014" name="Front. Microbiol.">
        <title>High frequency of phylogenetically diverse reductive dehalogenase-homologous genes in deep subseafloor sedimentary metagenomes.</title>
        <authorList>
            <person name="Kawai M."/>
            <person name="Futagami T."/>
            <person name="Toyoda A."/>
            <person name="Takaki Y."/>
            <person name="Nishi S."/>
            <person name="Hori S."/>
            <person name="Arai W."/>
            <person name="Tsubouchi T."/>
            <person name="Morono Y."/>
            <person name="Uchiyama I."/>
            <person name="Ito T."/>
            <person name="Fujiyama A."/>
            <person name="Inagaki F."/>
            <person name="Takami H."/>
        </authorList>
    </citation>
    <scope>NUCLEOTIDE SEQUENCE</scope>
    <source>
        <strain evidence="3">Expedition CK06-06</strain>
    </source>
</reference>
<evidence type="ECO:0000313" key="3">
    <source>
        <dbReference type="EMBL" id="GAH41844.1"/>
    </source>
</evidence>
<dbReference type="Gene3D" id="2.60.40.10">
    <property type="entry name" value="Immunoglobulins"/>
    <property type="match status" value="2"/>
</dbReference>
<feature type="transmembrane region" description="Helical" evidence="1">
    <location>
        <begin position="6"/>
        <end position="27"/>
    </location>
</feature>
<accession>X1GJP4</accession>
<dbReference type="SMART" id="SM00089">
    <property type="entry name" value="PKD"/>
    <property type="match status" value="2"/>
</dbReference>
<feature type="non-terminal residue" evidence="3">
    <location>
        <position position="199"/>
    </location>
</feature>
<evidence type="ECO:0000256" key="1">
    <source>
        <dbReference type="SAM" id="Phobius"/>
    </source>
</evidence>
<evidence type="ECO:0000259" key="2">
    <source>
        <dbReference type="PROSITE" id="PS50093"/>
    </source>
</evidence>
<keyword evidence="1" id="KW-0812">Transmembrane</keyword>